<dbReference type="PROSITE" id="PS00134">
    <property type="entry name" value="TRYPSIN_HIS"/>
    <property type="match status" value="1"/>
</dbReference>
<dbReference type="PANTHER" id="PTHR24258:SF129">
    <property type="entry name" value="LP15124P-RELATED"/>
    <property type="match status" value="1"/>
</dbReference>
<dbReference type="InterPro" id="IPR043504">
    <property type="entry name" value="Peptidase_S1_PA_chymotrypsin"/>
</dbReference>
<dbReference type="AlphaFoldDB" id="A0A9N9RZM0"/>
<comment type="subcellular location">
    <subcellularLocation>
        <location evidence="1">Secreted</location>
    </subcellularLocation>
</comment>
<dbReference type="GO" id="GO:0006508">
    <property type="term" value="P:proteolysis"/>
    <property type="evidence" value="ECO:0007669"/>
    <property type="project" value="InterPro"/>
</dbReference>
<dbReference type="SMART" id="SM00020">
    <property type="entry name" value="Tryp_SPc"/>
    <property type="match status" value="1"/>
</dbReference>
<keyword evidence="2" id="KW-0964">Secreted</keyword>
<feature type="domain" description="Peptidase S1" evidence="8">
    <location>
        <begin position="128"/>
        <end position="380"/>
    </location>
</feature>
<proteinExistence type="inferred from homology"/>
<dbReference type="SUPFAM" id="SSF50494">
    <property type="entry name" value="Trypsin-like serine proteases"/>
    <property type="match status" value="1"/>
</dbReference>
<dbReference type="GO" id="GO:0005576">
    <property type="term" value="C:extracellular region"/>
    <property type="evidence" value="ECO:0007669"/>
    <property type="project" value="UniProtKB-SubCell"/>
</dbReference>
<evidence type="ECO:0000256" key="6">
    <source>
        <dbReference type="ARBA" id="ARBA00076468"/>
    </source>
</evidence>
<reference evidence="9" key="2">
    <citation type="submission" date="2022-10" db="EMBL/GenBank/DDBJ databases">
        <authorList>
            <consortium name="ENA_rothamsted_submissions"/>
            <consortium name="culmorum"/>
            <person name="King R."/>
        </authorList>
    </citation>
    <scope>NUCLEOTIDE SEQUENCE</scope>
</reference>
<evidence type="ECO:0000256" key="3">
    <source>
        <dbReference type="ARBA" id="ARBA00023157"/>
    </source>
</evidence>
<gene>
    <name evidence="9" type="ORF">CHIRRI_LOCUS9700</name>
</gene>
<dbReference type="EMBL" id="OU895879">
    <property type="protein sequence ID" value="CAG9806846.1"/>
    <property type="molecule type" value="Genomic_DNA"/>
</dbReference>
<dbReference type="InterPro" id="IPR041515">
    <property type="entry name" value="PPAF-2-like_Clip"/>
</dbReference>
<keyword evidence="7" id="KW-0732">Signal</keyword>
<evidence type="ECO:0000256" key="1">
    <source>
        <dbReference type="ARBA" id="ARBA00004613"/>
    </source>
</evidence>
<comment type="similarity">
    <text evidence="4">Belongs to the peptidase S1 family. CLIP subfamily.</text>
</comment>
<dbReference type="GO" id="GO:0004252">
    <property type="term" value="F:serine-type endopeptidase activity"/>
    <property type="evidence" value="ECO:0007669"/>
    <property type="project" value="InterPro"/>
</dbReference>
<dbReference type="PRINTS" id="PR00722">
    <property type="entry name" value="CHYMOTRYPSIN"/>
</dbReference>
<evidence type="ECO:0000313" key="10">
    <source>
        <dbReference type="Proteomes" id="UP001153620"/>
    </source>
</evidence>
<accession>A0A9N9RZM0</accession>
<dbReference type="InterPro" id="IPR001314">
    <property type="entry name" value="Peptidase_S1A"/>
</dbReference>
<dbReference type="OrthoDB" id="6261922at2759"/>
<sequence>MNTKMFFVVFVSIIVTVSAQTLEEGAEQALEDNTVRTLDQAPVKTCTNVNGTGECVPYYLCNNGKFNTDGENVIDIRFNEDKECIEYFEECCGAEHLLTDENKIVPVRNETYITECGIRNSAGVGVRITGNSDGESEYGEFPWMVAVTRREPSNDSFINVYMCGGSLIAENVVMTAAHCVNGKDVDVMRIRVGEWDTQTTFELFQHSDHEVEKFVIHEKFNKGGLHNDIALLFLKTKVEMSEVANTICLPSQDQPFDGKRCFATGWGKDQFGKEGEYQVILKKVELPTVPRDQCQANLRKTRLGRRFILHDSFMCAGGEEGKDTCKGDGGSPLVCPVEGFPDKYYQAGIVAWGVGCGQKDVPGVYANVAHFRNWIDTQIASYSQP</sequence>
<evidence type="ECO:0000256" key="5">
    <source>
        <dbReference type="ARBA" id="ARBA00068096"/>
    </source>
</evidence>
<dbReference type="Gene3D" id="2.40.10.10">
    <property type="entry name" value="Trypsin-like serine proteases"/>
    <property type="match status" value="2"/>
</dbReference>
<evidence type="ECO:0000256" key="2">
    <source>
        <dbReference type="ARBA" id="ARBA00022525"/>
    </source>
</evidence>
<dbReference type="CDD" id="cd00190">
    <property type="entry name" value="Tryp_SPc"/>
    <property type="match status" value="1"/>
</dbReference>
<evidence type="ECO:0000259" key="8">
    <source>
        <dbReference type="PROSITE" id="PS50240"/>
    </source>
</evidence>
<evidence type="ECO:0000256" key="4">
    <source>
        <dbReference type="ARBA" id="ARBA00024195"/>
    </source>
</evidence>
<organism evidence="9 10">
    <name type="scientific">Chironomus riparius</name>
    <dbReference type="NCBI Taxonomy" id="315576"/>
    <lineage>
        <taxon>Eukaryota</taxon>
        <taxon>Metazoa</taxon>
        <taxon>Ecdysozoa</taxon>
        <taxon>Arthropoda</taxon>
        <taxon>Hexapoda</taxon>
        <taxon>Insecta</taxon>
        <taxon>Pterygota</taxon>
        <taxon>Neoptera</taxon>
        <taxon>Endopterygota</taxon>
        <taxon>Diptera</taxon>
        <taxon>Nematocera</taxon>
        <taxon>Chironomoidea</taxon>
        <taxon>Chironomidae</taxon>
        <taxon>Chironominae</taxon>
        <taxon>Chironomus</taxon>
    </lineage>
</organism>
<keyword evidence="10" id="KW-1185">Reference proteome</keyword>
<dbReference type="InterPro" id="IPR018114">
    <property type="entry name" value="TRYPSIN_HIS"/>
</dbReference>
<feature type="signal peptide" evidence="7">
    <location>
        <begin position="1"/>
        <end position="19"/>
    </location>
</feature>
<dbReference type="Pfam" id="PF00089">
    <property type="entry name" value="Trypsin"/>
    <property type="match status" value="1"/>
</dbReference>
<evidence type="ECO:0000256" key="7">
    <source>
        <dbReference type="SAM" id="SignalP"/>
    </source>
</evidence>
<evidence type="ECO:0000313" key="9">
    <source>
        <dbReference type="EMBL" id="CAG9806846.1"/>
    </source>
</evidence>
<reference evidence="9" key="1">
    <citation type="submission" date="2022-01" db="EMBL/GenBank/DDBJ databases">
        <authorList>
            <person name="King R."/>
        </authorList>
    </citation>
    <scope>NUCLEOTIDE SEQUENCE</scope>
</reference>
<dbReference type="InterPro" id="IPR009003">
    <property type="entry name" value="Peptidase_S1_PA"/>
</dbReference>
<dbReference type="Proteomes" id="UP001153620">
    <property type="component" value="Chromosome 3"/>
</dbReference>
<dbReference type="PROSITE" id="PS50240">
    <property type="entry name" value="TRYPSIN_DOM"/>
    <property type="match status" value="1"/>
</dbReference>
<name>A0A9N9RZM0_9DIPT</name>
<dbReference type="InterPro" id="IPR001254">
    <property type="entry name" value="Trypsin_dom"/>
</dbReference>
<dbReference type="FunFam" id="2.40.10.10:FF:000038">
    <property type="entry name" value="Serine protease"/>
    <property type="match status" value="1"/>
</dbReference>
<dbReference type="Pfam" id="PF18322">
    <property type="entry name" value="CLIP_1"/>
    <property type="match status" value="1"/>
</dbReference>
<feature type="chain" id="PRO_5040199966" description="Phenoloxidase-activating factor 2" evidence="7">
    <location>
        <begin position="20"/>
        <end position="385"/>
    </location>
</feature>
<protein>
    <recommendedName>
        <fullName evidence="5">Phenoloxidase-activating factor 2</fullName>
    </recommendedName>
    <alternativeName>
        <fullName evidence="6">Prophenoloxidase-activating factor II</fullName>
    </alternativeName>
</protein>
<keyword evidence="3" id="KW-1015">Disulfide bond</keyword>
<dbReference type="PANTHER" id="PTHR24258">
    <property type="entry name" value="SERINE PROTEASE-RELATED"/>
    <property type="match status" value="1"/>
</dbReference>